<feature type="compositionally biased region" description="Acidic residues" evidence="1">
    <location>
        <begin position="258"/>
        <end position="269"/>
    </location>
</feature>
<feature type="transmembrane region" description="Helical" evidence="2">
    <location>
        <begin position="191"/>
        <end position="217"/>
    </location>
</feature>
<evidence type="ECO:0000256" key="1">
    <source>
        <dbReference type="SAM" id="MobiDB-lite"/>
    </source>
</evidence>
<organism evidence="3 4">
    <name type="scientific">Lepidopterella palustris CBS 459.81</name>
    <dbReference type="NCBI Taxonomy" id="1314670"/>
    <lineage>
        <taxon>Eukaryota</taxon>
        <taxon>Fungi</taxon>
        <taxon>Dikarya</taxon>
        <taxon>Ascomycota</taxon>
        <taxon>Pezizomycotina</taxon>
        <taxon>Dothideomycetes</taxon>
        <taxon>Pleosporomycetidae</taxon>
        <taxon>Mytilinidiales</taxon>
        <taxon>Argynnaceae</taxon>
        <taxon>Lepidopterella</taxon>
    </lineage>
</organism>
<dbReference type="OrthoDB" id="71600at2759"/>
<evidence type="ECO:0000313" key="3">
    <source>
        <dbReference type="EMBL" id="OCK74453.1"/>
    </source>
</evidence>
<gene>
    <name evidence="3" type="ORF">K432DRAFT_363572</name>
</gene>
<sequence length="311" mass="34276">MPYTKEQLITTVSIVYLILLTALASWAASRANNLSLPIEHTLSGFTAALPIIAGLLLESGHTLAARHSKRNKPANPSSTLPAPPPYIIIANTFILIYSTVIITLLGTHTSPSGSRICGLETRWHALFKAKNGEAIRTIQDAFKCCGFMTSRDKAWPFPDKTHGADACEKRFERTTACVGAWKREEQRMAGVLMGVVGLVVVWELLIVLTASTPSSWLSQIMPHRLRRGTDEERNNNHHDPRHALDYQPIHGRYSDNPITEEESEIDDGDAVQQTIEGQKRKGLPGVGDVEGRNELGGTVEQEQEGNEWAGH</sequence>
<evidence type="ECO:0000313" key="4">
    <source>
        <dbReference type="Proteomes" id="UP000250266"/>
    </source>
</evidence>
<evidence type="ECO:0000256" key="2">
    <source>
        <dbReference type="SAM" id="Phobius"/>
    </source>
</evidence>
<keyword evidence="2" id="KW-0472">Membrane</keyword>
<protein>
    <recommendedName>
        <fullName evidence="5">Tetraspanin Tsp3</fullName>
    </recommendedName>
</protein>
<reference evidence="3 4" key="1">
    <citation type="journal article" date="2016" name="Nat. Commun.">
        <title>Ectomycorrhizal ecology is imprinted in the genome of the dominant symbiotic fungus Cenococcum geophilum.</title>
        <authorList>
            <consortium name="DOE Joint Genome Institute"/>
            <person name="Peter M."/>
            <person name="Kohler A."/>
            <person name="Ohm R.A."/>
            <person name="Kuo A."/>
            <person name="Krutzmann J."/>
            <person name="Morin E."/>
            <person name="Arend M."/>
            <person name="Barry K.W."/>
            <person name="Binder M."/>
            <person name="Choi C."/>
            <person name="Clum A."/>
            <person name="Copeland A."/>
            <person name="Grisel N."/>
            <person name="Haridas S."/>
            <person name="Kipfer T."/>
            <person name="LaButti K."/>
            <person name="Lindquist E."/>
            <person name="Lipzen A."/>
            <person name="Maire R."/>
            <person name="Meier B."/>
            <person name="Mihaltcheva S."/>
            <person name="Molinier V."/>
            <person name="Murat C."/>
            <person name="Poggeler S."/>
            <person name="Quandt C.A."/>
            <person name="Sperisen C."/>
            <person name="Tritt A."/>
            <person name="Tisserant E."/>
            <person name="Crous P.W."/>
            <person name="Henrissat B."/>
            <person name="Nehls U."/>
            <person name="Egli S."/>
            <person name="Spatafora J.W."/>
            <person name="Grigoriev I.V."/>
            <person name="Martin F.M."/>
        </authorList>
    </citation>
    <scope>NUCLEOTIDE SEQUENCE [LARGE SCALE GENOMIC DNA]</scope>
    <source>
        <strain evidence="3 4">CBS 459.81</strain>
    </source>
</reference>
<name>A0A8E2DZD5_9PEZI</name>
<feature type="region of interest" description="Disordered" evidence="1">
    <location>
        <begin position="229"/>
        <end position="311"/>
    </location>
</feature>
<proteinExistence type="predicted"/>
<feature type="compositionally biased region" description="Basic and acidic residues" evidence="1">
    <location>
        <begin position="229"/>
        <end position="244"/>
    </location>
</feature>
<dbReference type="Proteomes" id="UP000250266">
    <property type="component" value="Unassembled WGS sequence"/>
</dbReference>
<keyword evidence="2" id="KW-0812">Transmembrane</keyword>
<feature type="transmembrane region" description="Helical" evidence="2">
    <location>
        <begin position="47"/>
        <end position="65"/>
    </location>
</feature>
<feature type="transmembrane region" description="Helical" evidence="2">
    <location>
        <begin position="7"/>
        <end position="27"/>
    </location>
</feature>
<accession>A0A8E2DZD5</accession>
<dbReference type="AlphaFoldDB" id="A0A8E2DZD5"/>
<keyword evidence="4" id="KW-1185">Reference proteome</keyword>
<evidence type="ECO:0008006" key="5">
    <source>
        <dbReference type="Google" id="ProtNLM"/>
    </source>
</evidence>
<dbReference type="EMBL" id="KV745476">
    <property type="protein sequence ID" value="OCK74453.1"/>
    <property type="molecule type" value="Genomic_DNA"/>
</dbReference>
<keyword evidence="2" id="KW-1133">Transmembrane helix</keyword>
<feature type="transmembrane region" description="Helical" evidence="2">
    <location>
        <begin position="86"/>
        <end position="105"/>
    </location>
</feature>